<reference evidence="2 3" key="1">
    <citation type="submission" date="2017-01" db="EMBL/GenBank/DDBJ databases">
        <title>The cable genome- insights into the physiology and evolution of filamentous bacteria capable of sulfide oxidation via long distance electron transfer.</title>
        <authorList>
            <person name="Schreiber L."/>
            <person name="Bjerg J.T."/>
            <person name="Boggild A."/>
            <person name="Van De Vossenberg J."/>
            <person name="Meysman F."/>
            <person name="Nielsen L.P."/>
            <person name="Schramm A."/>
            <person name="Kjeldsen K.U."/>
        </authorList>
    </citation>
    <scope>NUCLEOTIDE SEQUENCE [LARGE SCALE GENOMIC DNA]</scope>
    <source>
        <strain evidence="2">A3</strain>
    </source>
</reference>
<comment type="caution">
    <text evidence="2">The sequence shown here is derived from an EMBL/GenBank/DDBJ whole genome shotgun (WGS) entry which is preliminary data.</text>
</comment>
<protein>
    <submittedName>
        <fullName evidence="2">PIN domain-containing protein</fullName>
    </submittedName>
</protein>
<dbReference type="InterPro" id="IPR002716">
    <property type="entry name" value="PIN_dom"/>
</dbReference>
<evidence type="ECO:0000313" key="2">
    <source>
        <dbReference type="EMBL" id="RWX49411.1"/>
    </source>
</evidence>
<organism evidence="2 3">
    <name type="scientific">Candidatus Electrothrix marina</name>
    <dbReference type="NCBI Taxonomy" id="1859130"/>
    <lineage>
        <taxon>Bacteria</taxon>
        <taxon>Pseudomonadati</taxon>
        <taxon>Thermodesulfobacteriota</taxon>
        <taxon>Desulfobulbia</taxon>
        <taxon>Desulfobulbales</taxon>
        <taxon>Desulfobulbaceae</taxon>
        <taxon>Candidatus Electrothrix</taxon>
    </lineage>
</organism>
<dbReference type="CDD" id="cd09883">
    <property type="entry name" value="PIN_VapC_PhoHL-ATPase"/>
    <property type="match status" value="1"/>
</dbReference>
<dbReference type="AlphaFoldDB" id="A0A444J8I8"/>
<gene>
    <name evidence="2" type="ORF">VU00_12591</name>
</gene>
<dbReference type="Proteomes" id="UP000287615">
    <property type="component" value="Unassembled WGS sequence"/>
</dbReference>
<dbReference type="InterPro" id="IPR029060">
    <property type="entry name" value="PIN-like_dom_sf"/>
</dbReference>
<dbReference type="InterPro" id="IPR052626">
    <property type="entry name" value="SWT1_Regulator"/>
</dbReference>
<dbReference type="Gene3D" id="3.40.50.1010">
    <property type="entry name" value="5'-nuclease"/>
    <property type="match status" value="1"/>
</dbReference>
<dbReference type="Pfam" id="PF13638">
    <property type="entry name" value="PIN_4"/>
    <property type="match status" value="1"/>
</dbReference>
<feature type="domain" description="PIN" evidence="1">
    <location>
        <begin position="8"/>
        <end position="138"/>
    </location>
</feature>
<dbReference type="EMBL" id="MTKR01000259">
    <property type="protein sequence ID" value="RWX49411.1"/>
    <property type="molecule type" value="Genomic_DNA"/>
</dbReference>
<feature type="non-terminal residue" evidence="2">
    <location>
        <position position="181"/>
    </location>
</feature>
<dbReference type="SMART" id="SM00670">
    <property type="entry name" value="PINc"/>
    <property type="match status" value="1"/>
</dbReference>
<dbReference type="PANTHER" id="PTHR16161:SF0">
    <property type="entry name" value="TRANSCRIPTIONAL PROTEIN SWT1"/>
    <property type="match status" value="1"/>
</dbReference>
<dbReference type="PANTHER" id="PTHR16161">
    <property type="entry name" value="TRANSCRIPTIONAL PROTEIN SWT1"/>
    <property type="match status" value="1"/>
</dbReference>
<evidence type="ECO:0000313" key="3">
    <source>
        <dbReference type="Proteomes" id="UP000287615"/>
    </source>
</evidence>
<dbReference type="SUPFAM" id="SSF88723">
    <property type="entry name" value="PIN domain-like"/>
    <property type="match status" value="1"/>
</dbReference>
<sequence length="181" mass="20644">MTKQHVRKSFILDTNVILHDSSCIKHFDEHDIIVPITVLEELDHFKKGSQSVNFHAREFVRSLDDLSSNKLFNGGVSLGEGKGRLSIKLEQEPHPELRRHFPASAKPDHQILNICYHLYKEDKSRSFILVTKDVNLRMKAKAVGLMAENYITDHIKDLGALYTGTRVIDDSPFGLIDELHT</sequence>
<evidence type="ECO:0000259" key="1">
    <source>
        <dbReference type="SMART" id="SM00670"/>
    </source>
</evidence>
<name>A0A444J8I8_9BACT</name>
<proteinExistence type="predicted"/>
<accession>A0A444J8I8</accession>